<proteinExistence type="predicted"/>
<feature type="transmembrane region" description="Helical" evidence="5">
    <location>
        <begin position="173"/>
        <end position="196"/>
    </location>
</feature>
<feature type="transmembrane region" description="Helical" evidence="5">
    <location>
        <begin position="87"/>
        <end position="110"/>
    </location>
</feature>
<dbReference type="EMBL" id="BJMD01000023">
    <property type="protein sequence ID" value="GEB20626.1"/>
    <property type="molecule type" value="Genomic_DNA"/>
</dbReference>
<feature type="transmembrane region" description="Helical" evidence="5">
    <location>
        <begin position="365"/>
        <end position="387"/>
    </location>
</feature>
<dbReference type="PROSITE" id="PS50850">
    <property type="entry name" value="MFS"/>
    <property type="match status" value="1"/>
</dbReference>
<feature type="transmembrane region" description="Helical" evidence="5">
    <location>
        <begin position="235"/>
        <end position="255"/>
    </location>
</feature>
<evidence type="ECO:0000313" key="8">
    <source>
        <dbReference type="Proteomes" id="UP000317715"/>
    </source>
</evidence>
<protein>
    <submittedName>
        <fullName evidence="7">MFS transporter</fullName>
    </submittedName>
</protein>
<feature type="transmembrane region" description="Helical" evidence="5">
    <location>
        <begin position="208"/>
        <end position="229"/>
    </location>
</feature>
<dbReference type="InterPro" id="IPR011701">
    <property type="entry name" value="MFS"/>
</dbReference>
<evidence type="ECO:0000259" key="6">
    <source>
        <dbReference type="PROSITE" id="PS50850"/>
    </source>
</evidence>
<reference evidence="7 8" key="1">
    <citation type="submission" date="2019-06" db="EMBL/GenBank/DDBJ databases">
        <title>Whole genome shotgun sequence of Paenarthrobacter aurescens NBRC 12136.</title>
        <authorList>
            <person name="Hosoyama A."/>
            <person name="Uohara A."/>
            <person name="Ohji S."/>
            <person name="Ichikawa N."/>
        </authorList>
    </citation>
    <scope>NUCLEOTIDE SEQUENCE [LARGE SCALE GENOMIC DNA]</scope>
    <source>
        <strain evidence="7 8">NBRC 12136</strain>
    </source>
</reference>
<name>A0A4Y3NN64_PAEAU</name>
<dbReference type="PANTHER" id="PTHR23501:SF1">
    <property type="entry name" value="TRANSPORT PROTEIN HSRA-RELATED"/>
    <property type="match status" value="1"/>
</dbReference>
<feature type="transmembrane region" description="Helical" evidence="5">
    <location>
        <begin position="146"/>
        <end position="167"/>
    </location>
</feature>
<evidence type="ECO:0000256" key="1">
    <source>
        <dbReference type="ARBA" id="ARBA00004651"/>
    </source>
</evidence>
<evidence type="ECO:0000256" key="4">
    <source>
        <dbReference type="ARBA" id="ARBA00023136"/>
    </source>
</evidence>
<dbReference type="Pfam" id="PF07690">
    <property type="entry name" value="MFS_1"/>
    <property type="match status" value="2"/>
</dbReference>
<keyword evidence="2 5" id="KW-0812">Transmembrane</keyword>
<feature type="transmembrane region" description="Helical" evidence="5">
    <location>
        <begin position="438"/>
        <end position="456"/>
    </location>
</feature>
<dbReference type="GeneID" id="97299821"/>
<dbReference type="AlphaFoldDB" id="A0A4Y3NN64"/>
<gene>
    <name evidence="7" type="ORF">AAU01_33810</name>
</gene>
<dbReference type="Gene3D" id="1.20.1720.10">
    <property type="entry name" value="Multidrug resistance protein D"/>
    <property type="match status" value="1"/>
</dbReference>
<keyword evidence="3 5" id="KW-1133">Transmembrane helix</keyword>
<feature type="transmembrane region" description="Helical" evidence="5">
    <location>
        <begin position="407"/>
        <end position="426"/>
    </location>
</feature>
<sequence length="476" mass="50313">MSTQPSADVETSDPTSWRPRLALLVAATFFMEFLDGTILTTAIPSIASDFSVAPADINITMTAYLVTVAMGIPLSSWLAERFGARRIFCLAISVFTIASLLCAISTDLTMLTLSRVAQGMGGAMMVPVGTLVVLRGTPKSELLRATAYLVWPGLLAPVLAPMVGGALTTFLSWHWIFIINVPLGLAAFIAALRLVPRTTFDAKRRLDWFGLLLTTVGVGALVVGLETLGGHASNVLAVLVVVGGLLSLAGAVWWMKKARVPLFNLSVFGTRTFRATSTGGFIYRLTISSVPFLLPLMFQDGFGWDPLKAGVMVAAVFVGNIGIKPATTPLIRRFGFKPVLVFASFASAVTFALCAFLDAQTPEPLIFALLLFSGAFRSIGFSAYASVQYADIVPLQLPSANAISATLVQLAAAAGIAVGALFLRLFETTQVFGADEGSAYRGAFIAMAVLMLISTADSLSLHRNAGAEVSGGAKRN</sequence>
<feature type="transmembrane region" description="Helical" evidence="5">
    <location>
        <begin position="339"/>
        <end position="359"/>
    </location>
</feature>
<dbReference type="SUPFAM" id="SSF103473">
    <property type="entry name" value="MFS general substrate transporter"/>
    <property type="match status" value="1"/>
</dbReference>
<dbReference type="InterPro" id="IPR020846">
    <property type="entry name" value="MFS_dom"/>
</dbReference>
<dbReference type="InterPro" id="IPR036259">
    <property type="entry name" value="MFS_trans_sf"/>
</dbReference>
<evidence type="ECO:0000256" key="2">
    <source>
        <dbReference type="ARBA" id="ARBA00022692"/>
    </source>
</evidence>
<comment type="subcellular location">
    <subcellularLocation>
        <location evidence="1">Cell membrane</location>
        <topology evidence="1">Multi-pass membrane protein</topology>
    </subcellularLocation>
</comment>
<feature type="transmembrane region" description="Helical" evidence="5">
    <location>
        <begin position="310"/>
        <end position="327"/>
    </location>
</feature>
<feature type="transmembrane region" description="Helical" evidence="5">
    <location>
        <begin position="281"/>
        <end position="298"/>
    </location>
</feature>
<evidence type="ECO:0000256" key="3">
    <source>
        <dbReference type="ARBA" id="ARBA00022989"/>
    </source>
</evidence>
<feature type="domain" description="Major facilitator superfamily (MFS) profile" evidence="6">
    <location>
        <begin position="21"/>
        <end position="466"/>
    </location>
</feature>
<dbReference type="Proteomes" id="UP000317715">
    <property type="component" value="Unassembled WGS sequence"/>
</dbReference>
<evidence type="ECO:0000256" key="5">
    <source>
        <dbReference type="SAM" id="Phobius"/>
    </source>
</evidence>
<dbReference type="RefSeq" id="WP_141285559.1">
    <property type="nucleotide sequence ID" value="NZ_BAAAWK010000001.1"/>
</dbReference>
<dbReference type="GO" id="GO:0022857">
    <property type="term" value="F:transmembrane transporter activity"/>
    <property type="evidence" value="ECO:0007669"/>
    <property type="project" value="InterPro"/>
</dbReference>
<keyword evidence="8" id="KW-1185">Reference proteome</keyword>
<feature type="transmembrane region" description="Helical" evidence="5">
    <location>
        <begin position="21"/>
        <end position="47"/>
    </location>
</feature>
<organism evidence="7 8">
    <name type="scientific">Paenarthrobacter aurescens</name>
    <name type="common">Arthrobacter aurescens</name>
    <dbReference type="NCBI Taxonomy" id="43663"/>
    <lineage>
        <taxon>Bacteria</taxon>
        <taxon>Bacillati</taxon>
        <taxon>Actinomycetota</taxon>
        <taxon>Actinomycetes</taxon>
        <taxon>Micrococcales</taxon>
        <taxon>Micrococcaceae</taxon>
        <taxon>Paenarthrobacter</taxon>
    </lineage>
</organism>
<evidence type="ECO:0000313" key="7">
    <source>
        <dbReference type="EMBL" id="GEB20626.1"/>
    </source>
</evidence>
<dbReference type="OrthoDB" id="7375466at2"/>
<accession>A0A4Y3NN64</accession>
<comment type="caution">
    <text evidence="7">The sequence shown here is derived from an EMBL/GenBank/DDBJ whole genome shotgun (WGS) entry which is preliminary data.</text>
</comment>
<feature type="transmembrane region" description="Helical" evidence="5">
    <location>
        <begin position="116"/>
        <end position="134"/>
    </location>
</feature>
<keyword evidence="4 5" id="KW-0472">Membrane</keyword>
<feature type="transmembrane region" description="Helical" evidence="5">
    <location>
        <begin position="59"/>
        <end position="80"/>
    </location>
</feature>
<dbReference type="Gene3D" id="1.20.1250.20">
    <property type="entry name" value="MFS general substrate transporter like domains"/>
    <property type="match status" value="1"/>
</dbReference>
<dbReference type="PANTHER" id="PTHR23501">
    <property type="entry name" value="MAJOR FACILITATOR SUPERFAMILY"/>
    <property type="match status" value="1"/>
</dbReference>
<dbReference type="GO" id="GO:0005886">
    <property type="term" value="C:plasma membrane"/>
    <property type="evidence" value="ECO:0007669"/>
    <property type="project" value="UniProtKB-SubCell"/>
</dbReference>